<evidence type="ECO:0000313" key="1">
    <source>
        <dbReference type="EMBL" id="TQD41186.1"/>
    </source>
</evidence>
<dbReference type="InterPro" id="IPR034122">
    <property type="entry name" value="Retropepsin-like_bacterial"/>
</dbReference>
<dbReference type="CDD" id="cd05483">
    <property type="entry name" value="retropepsin_like_bacteria"/>
    <property type="match status" value="1"/>
</dbReference>
<dbReference type="Gene3D" id="2.40.70.10">
    <property type="entry name" value="Acid Proteases"/>
    <property type="match status" value="2"/>
</dbReference>
<keyword evidence="2" id="KW-1185">Reference proteome</keyword>
<accession>A0A507ZTT8</accession>
<sequence length="286" mass="30272">MACAALFGTAHAQTPGQAPDVCALASAPAGSWRVRVPFEVIDGRIYVQATVNERGPFRFAVDTGASGMGRADSSLVAALGLAVHDEADNSDGVTTSKADVTRFDSLEVGGLVRRNLEVMTRDYSGNKPPAEKFSGIIGRDFFNDGLLVIDYPNTTLSFSRSLALHEGQAGVLPYERAFRIPVSIGNMQTTGNLDTGANVAFVLPEAMYTQVSRTPLEKAGAGTLSNTQVQTGRATLHGPFRLGAATVSDVEVRVSDSYPELLVGAHALQNMTLLIDQRSQSVALCP</sequence>
<protein>
    <recommendedName>
        <fullName evidence="3">Aspartyl protease</fullName>
    </recommendedName>
</protein>
<gene>
    <name evidence="1" type="ORF">FKV25_13235</name>
</gene>
<reference evidence="1 2" key="1">
    <citation type="submission" date="2019-06" db="EMBL/GenBank/DDBJ databases">
        <title>Lysobacter alkalisoli sp. nov. isolated from saline soil.</title>
        <authorList>
            <person name="Sun J.-Q."/>
            <person name="Xu L."/>
        </authorList>
    </citation>
    <scope>NUCLEOTIDE SEQUENCE [LARGE SCALE GENOMIC DNA]</scope>
    <source>
        <strain evidence="1 2">JCM 31130</strain>
    </source>
</reference>
<dbReference type="AlphaFoldDB" id="A0A507ZTT8"/>
<dbReference type="Pfam" id="PF13650">
    <property type="entry name" value="Asp_protease_2"/>
    <property type="match status" value="1"/>
</dbReference>
<name>A0A507ZTT8_9GAMM</name>
<evidence type="ECO:0000313" key="2">
    <source>
        <dbReference type="Proteomes" id="UP000318212"/>
    </source>
</evidence>
<dbReference type="Proteomes" id="UP000318212">
    <property type="component" value="Unassembled WGS sequence"/>
</dbReference>
<dbReference type="InterPro" id="IPR021109">
    <property type="entry name" value="Peptidase_aspartic_dom_sf"/>
</dbReference>
<evidence type="ECO:0008006" key="3">
    <source>
        <dbReference type="Google" id="ProtNLM"/>
    </source>
</evidence>
<comment type="caution">
    <text evidence="1">The sequence shown here is derived from an EMBL/GenBank/DDBJ whole genome shotgun (WGS) entry which is preliminary data.</text>
</comment>
<dbReference type="EMBL" id="VICE01000128">
    <property type="protein sequence ID" value="TQD41186.1"/>
    <property type="molecule type" value="Genomic_DNA"/>
</dbReference>
<proteinExistence type="predicted"/>
<dbReference type="OrthoDB" id="107347at2"/>
<organism evidence="1 2">
    <name type="scientific">Marilutibacter aestuarii</name>
    <dbReference type="NCBI Taxonomy" id="1706195"/>
    <lineage>
        <taxon>Bacteria</taxon>
        <taxon>Pseudomonadati</taxon>
        <taxon>Pseudomonadota</taxon>
        <taxon>Gammaproteobacteria</taxon>
        <taxon>Lysobacterales</taxon>
        <taxon>Lysobacteraceae</taxon>
        <taxon>Marilutibacter</taxon>
    </lineage>
</organism>